<dbReference type="InterPro" id="IPR013980">
    <property type="entry name" value="MANSC_dom"/>
</dbReference>
<name>A0A674IBU0_9SAUR</name>
<dbReference type="Pfam" id="PF00014">
    <property type="entry name" value="Kunitz_BPTI"/>
    <property type="match status" value="1"/>
</dbReference>
<dbReference type="CDD" id="cd00146">
    <property type="entry name" value="PKD"/>
    <property type="match status" value="1"/>
</dbReference>
<feature type="disulfide bond" evidence="12">
    <location>
        <begin position="301"/>
        <end position="316"/>
    </location>
</feature>
<keyword evidence="5 15" id="KW-0732">Signal</keyword>
<dbReference type="Pfam" id="PF00057">
    <property type="entry name" value="Ldl_recept_a"/>
    <property type="match status" value="1"/>
</dbReference>
<accession>A0A674IBU0</accession>
<dbReference type="InterPro" id="IPR035986">
    <property type="entry name" value="PKD_dom_sf"/>
</dbReference>
<evidence type="ECO:0000256" key="14">
    <source>
        <dbReference type="SAM" id="Phobius"/>
    </source>
</evidence>
<dbReference type="InterPro" id="IPR002223">
    <property type="entry name" value="Kunitz_BPTI"/>
</dbReference>
<dbReference type="PRINTS" id="PR00759">
    <property type="entry name" value="BASICPTASE"/>
</dbReference>
<protein>
    <recommendedName>
        <fullName evidence="11">Low-density lipoprotein receptor-related protein 11</fullName>
    </recommendedName>
</protein>
<evidence type="ECO:0000256" key="3">
    <source>
        <dbReference type="ARBA" id="ARBA00022553"/>
    </source>
</evidence>
<dbReference type="GO" id="GO:0035902">
    <property type="term" value="P:response to immobilization stress"/>
    <property type="evidence" value="ECO:0007669"/>
    <property type="project" value="Ensembl"/>
</dbReference>
<feature type="signal peptide" evidence="15">
    <location>
        <begin position="1"/>
        <end position="20"/>
    </location>
</feature>
<dbReference type="Pfam" id="PF22352">
    <property type="entry name" value="K319L-like_PKD"/>
    <property type="match status" value="1"/>
</dbReference>
<comment type="subcellular location">
    <subcellularLocation>
        <location evidence="1">Membrane</location>
        <topology evidence="1">Single-pass type I membrane protein</topology>
    </subcellularLocation>
</comment>
<dbReference type="InterPro" id="IPR036880">
    <property type="entry name" value="Kunitz_BPTI_sf"/>
</dbReference>
<dbReference type="SMART" id="SM00192">
    <property type="entry name" value="LDLa"/>
    <property type="match status" value="1"/>
</dbReference>
<feature type="domain" description="MANSC" evidence="17">
    <location>
        <begin position="65"/>
        <end position="149"/>
    </location>
</feature>
<dbReference type="GO" id="GO:0016020">
    <property type="term" value="C:membrane"/>
    <property type="evidence" value="ECO:0007669"/>
    <property type="project" value="UniProtKB-SubCell"/>
</dbReference>
<evidence type="ECO:0000256" key="5">
    <source>
        <dbReference type="ARBA" id="ARBA00022729"/>
    </source>
</evidence>
<dbReference type="InterPro" id="IPR011106">
    <property type="entry name" value="MANSC_N"/>
</dbReference>
<dbReference type="PROSITE" id="PS01209">
    <property type="entry name" value="LDLRA_1"/>
    <property type="match status" value="1"/>
</dbReference>
<dbReference type="SMART" id="SM00765">
    <property type="entry name" value="MANEC"/>
    <property type="match status" value="1"/>
</dbReference>
<organism evidence="18 19">
    <name type="scientific">Terrapene triunguis</name>
    <name type="common">Three-toed box turtle</name>
    <dbReference type="NCBI Taxonomy" id="2587831"/>
    <lineage>
        <taxon>Eukaryota</taxon>
        <taxon>Metazoa</taxon>
        <taxon>Chordata</taxon>
        <taxon>Craniata</taxon>
        <taxon>Vertebrata</taxon>
        <taxon>Euteleostomi</taxon>
        <taxon>Archelosauria</taxon>
        <taxon>Testudinata</taxon>
        <taxon>Testudines</taxon>
        <taxon>Cryptodira</taxon>
        <taxon>Durocryptodira</taxon>
        <taxon>Testudinoidea</taxon>
        <taxon>Emydidae</taxon>
        <taxon>Terrapene</taxon>
    </lineage>
</organism>
<dbReference type="InParanoid" id="A0A674IBU0"/>
<keyword evidence="3" id="KW-0597">Phosphoprotein</keyword>
<dbReference type="GO" id="GO:0009408">
    <property type="term" value="P:response to heat"/>
    <property type="evidence" value="ECO:0007669"/>
    <property type="project" value="Ensembl"/>
</dbReference>
<dbReference type="PROSITE" id="PS50986">
    <property type="entry name" value="MANSC"/>
    <property type="match status" value="1"/>
</dbReference>
<dbReference type="PROSITE" id="PS50068">
    <property type="entry name" value="LDLRA_2"/>
    <property type="match status" value="1"/>
</dbReference>
<feature type="domain" description="BPTI/Kunitz inhibitor" evidence="16">
    <location>
        <begin position="390"/>
        <end position="440"/>
    </location>
</feature>
<dbReference type="PANTHER" id="PTHR46876:SF1">
    <property type="entry name" value="LOW-DENSITY LIPOPROTEIN RECEPTOR-RELATED PROTEIN 11"/>
    <property type="match status" value="1"/>
</dbReference>
<dbReference type="InterPro" id="IPR013783">
    <property type="entry name" value="Ig-like_fold"/>
</dbReference>
<dbReference type="GO" id="GO:0009414">
    <property type="term" value="P:response to water deprivation"/>
    <property type="evidence" value="ECO:0007669"/>
    <property type="project" value="Ensembl"/>
</dbReference>
<dbReference type="InterPro" id="IPR036055">
    <property type="entry name" value="LDL_receptor-like_sf"/>
</dbReference>
<dbReference type="CDD" id="cd00112">
    <property type="entry name" value="LDLa"/>
    <property type="match status" value="1"/>
</dbReference>
<dbReference type="Gene3D" id="4.10.400.10">
    <property type="entry name" value="Low-density Lipoprotein Receptor"/>
    <property type="match status" value="1"/>
</dbReference>
<dbReference type="FunFam" id="4.10.410.10:FF:000020">
    <property type="entry name" value="Collagen, type VI, alpha 3"/>
    <property type="match status" value="1"/>
</dbReference>
<proteinExistence type="inferred from homology"/>
<feature type="disulfide bond" evidence="12">
    <location>
        <begin position="289"/>
        <end position="307"/>
    </location>
</feature>
<dbReference type="FunFam" id="2.60.40.10:FF:000061">
    <property type="entry name" value="Dyslexia-associated protein KIAA0319 homolog"/>
    <property type="match status" value="1"/>
</dbReference>
<dbReference type="GeneID" id="112106822"/>
<dbReference type="FunFam" id="4.10.400.10:FF:000067">
    <property type="entry name" value="Serine peptidase inhibitor, Kunitz type 1"/>
    <property type="match status" value="1"/>
</dbReference>
<dbReference type="GeneTree" id="ENSGT00940000161275"/>
<reference evidence="18" key="2">
    <citation type="submission" date="2025-09" db="UniProtKB">
        <authorList>
            <consortium name="Ensembl"/>
        </authorList>
    </citation>
    <scope>IDENTIFICATION</scope>
</reference>
<feature type="chain" id="PRO_5025663096" description="Low-density lipoprotein receptor-related protein 11" evidence="15">
    <location>
        <begin position="21"/>
        <end position="547"/>
    </location>
</feature>
<sequence>MASRLLRLLLLAALCGRAPGGEVAAPLAELRSQISGVESLLEEFRRQLQPDEASGGRCRGGAFSARPDAIIRTKDSLAAGATFLRAPAAVAGWRQCLQACCAEPRCSLAVVQRARPPGEPGALSCYLFNCTYRGRAVCRFAPHRGYSSYSLGPANLTQQLAHGPRGSPLPALTQAAENDKPPHSKAGQDIVLQSPVDWVILDGRESLDDHGIIQYEWTLLQGDSSVDIKVPQPGTLKLSHLQEGVYIFQLTVTDTAGQKSSDNISVTVLPMVHSALGCTGVCSRYQFICDDGCCIDITFACDGVEQCPDGSDEAFCQNFSPGRKTVTHAAISTAQQRIVGLTKDADNSVENTQKNTIRNQPLLSLDADKSNQSLSQGPKKQISGFMPEQCLVPPAAGPCKGHFPRWHFDISSGTCLHFIYGGCKGNENNFLQESDCLSECVEIHGAISQQTATDPSSQSNSEPANSSSGKRTDKNENGIVVSKSDQAAGGHPVPETGAVLPLALGLAITALLLLMVACRLRLVRQKLKKARPITSEESDYLINGMYL</sequence>
<comment type="similarity">
    <text evidence="2">Belongs to the LDLR family.</text>
</comment>
<dbReference type="Ensembl" id="ENSTMTT00000005765.1">
    <property type="protein sequence ID" value="ENSTMTP00000005578.1"/>
    <property type="gene ID" value="ENSTMTG00000004151.1"/>
</dbReference>
<evidence type="ECO:0000256" key="2">
    <source>
        <dbReference type="ARBA" id="ARBA00009939"/>
    </source>
</evidence>
<dbReference type="SUPFAM" id="SSF49299">
    <property type="entry name" value="PKD domain"/>
    <property type="match status" value="1"/>
</dbReference>
<evidence type="ECO:0000256" key="4">
    <source>
        <dbReference type="ARBA" id="ARBA00022692"/>
    </source>
</evidence>
<dbReference type="GO" id="GO:0004867">
    <property type="term" value="F:serine-type endopeptidase inhibitor activity"/>
    <property type="evidence" value="ECO:0007669"/>
    <property type="project" value="InterPro"/>
</dbReference>
<evidence type="ECO:0000256" key="15">
    <source>
        <dbReference type="SAM" id="SignalP"/>
    </source>
</evidence>
<dbReference type="GO" id="GO:0051219">
    <property type="term" value="F:phosphoprotein binding"/>
    <property type="evidence" value="ECO:0007669"/>
    <property type="project" value="Ensembl"/>
</dbReference>
<keyword evidence="7 14" id="KW-0472">Membrane</keyword>
<evidence type="ECO:0000256" key="13">
    <source>
        <dbReference type="SAM" id="MobiDB-lite"/>
    </source>
</evidence>
<dbReference type="InterPro" id="IPR002172">
    <property type="entry name" value="LDrepeatLR_classA_rpt"/>
</dbReference>
<evidence type="ECO:0000256" key="11">
    <source>
        <dbReference type="ARBA" id="ARBA00074260"/>
    </source>
</evidence>
<dbReference type="SUPFAM" id="SSF57362">
    <property type="entry name" value="BPTI-like"/>
    <property type="match status" value="1"/>
</dbReference>
<keyword evidence="19" id="KW-1185">Reference proteome</keyword>
<dbReference type="GO" id="GO:0009409">
    <property type="term" value="P:response to cold"/>
    <property type="evidence" value="ECO:0007669"/>
    <property type="project" value="Ensembl"/>
</dbReference>
<keyword evidence="8 12" id="KW-1015">Disulfide bond</keyword>
<dbReference type="GO" id="GO:0042594">
    <property type="term" value="P:response to starvation"/>
    <property type="evidence" value="ECO:0007669"/>
    <property type="project" value="Ensembl"/>
</dbReference>
<dbReference type="Proteomes" id="UP000472274">
    <property type="component" value="Unplaced"/>
</dbReference>
<dbReference type="PROSITE" id="PS50279">
    <property type="entry name" value="BPTI_KUNITZ_2"/>
    <property type="match status" value="1"/>
</dbReference>
<feature type="transmembrane region" description="Helical" evidence="14">
    <location>
        <begin position="498"/>
        <end position="522"/>
    </location>
</feature>
<feature type="region of interest" description="Disordered" evidence="13">
    <location>
        <begin position="449"/>
        <end position="477"/>
    </location>
</feature>
<dbReference type="PROSITE" id="PS00280">
    <property type="entry name" value="BPTI_KUNITZ_1"/>
    <property type="match status" value="1"/>
</dbReference>
<keyword evidence="10" id="KW-0325">Glycoprotein</keyword>
<dbReference type="SUPFAM" id="SSF57424">
    <property type="entry name" value="LDL receptor-like module"/>
    <property type="match status" value="1"/>
</dbReference>
<dbReference type="InterPro" id="IPR020901">
    <property type="entry name" value="Prtase_inh_Kunz-CS"/>
</dbReference>
<dbReference type="Gene3D" id="4.10.410.10">
    <property type="entry name" value="Pancreatic trypsin inhibitor Kunitz domain"/>
    <property type="match status" value="1"/>
</dbReference>
<dbReference type="InterPro" id="IPR023415">
    <property type="entry name" value="LDLR_class-A_CS"/>
</dbReference>
<evidence type="ECO:0000313" key="19">
    <source>
        <dbReference type="Proteomes" id="UP000472274"/>
    </source>
</evidence>
<evidence type="ECO:0000256" key="7">
    <source>
        <dbReference type="ARBA" id="ARBA00023136"/>
    </source>
</evidence>
<evidence type="ECO:0000259" key="16">
    <source>
        <dbReference type="PROSITE" id="PS50279"/>
    </source>
</evidence>
<dbReference type="PANTHER" id="PTHR46876">
    <property type="entry name" value="LOW-DENSITY LIPOPROTEIN RECEPTOR-RELATED PROTEIN 11"/>
    <property type="match status" value="1"/>
</dbReference>
<dbReference type="CTD" id="84918"/>
<keyword evidence="6 14" id="KW-1133">Transmembrane helix</keyword>
<feature type="disulfide bond" evidence="12">
    <location>
        <begin position="282"/>
        <end position="294"/>
    </location>
</feature>
<dbReference type="GO" id="GO:0033555">
    <property type="term" value="P:multicellular organismal response to stress"/>
    <property type="evidence" value="ECO:0007669"/>
    <property type="project" value="Ensembl"/>
</dbReference>
<feature type="region of interest" description="Disordered" evidence="13">
    <location>
        <begin position="160"/>
        <end position="187"/>
    </location>
</feature>
<dbReference type="SMART" id="SM00131">
    <property type="entry name" value="KU"/>
    <property type="match status" value="1"/>
</dbReference>
<keyword evidence="9" id="KW-0675">Receptor</keyword>
<dbReference type="Gene3D" id="2.60.40.10">
    <property type="entry name" value="Immunoglobulins"/>
    <property type="match status" value="1"/>
</dbReference>
<dbReference type="Pfam" id="PF07502">
    <property type="entry name" value="MANEC"/>
    <property type="match status" value="1"/>
</dbReference>
<evidence type="ECO:0000256" key="12">
    <source>
        <dbReference type="PROSITE-ProRule" id="PRU00124"/>
    </source>
</evidence>
<reference evidence="18" key="1">
    <citation type="submission" date="2025-08" db="UniProtKB">
        <authorList>
            <consortium name="Ensembl"/>
        </authorList>
    </citation>
    <scope>IDENTIFICATION</scope>
</reference>
<evidence type="ECO:0000259" key="17">
    <source>
        <dbReference type="PROSITE" id="PS50986"/>
    </source>
</evidence>
<dbReference type="GO" id="GO:0009612">
    <property type="term" value="P:response to mechanical stimulus"/>
    <property type="evidence" value="ECO:0007669"/>
    <property type="project" value="Ensembl"/>
</dbReference>
<evidence type="ECO:0000256" key="10">
    <source>
        <dbReference type="ARBA" id="ARBA00023180"/>
    </source>
</evidence>
<evidence type="ECO:0000256" key="8">
    <source>
        <dbReference type="ARBA" id="ARBA00023157"/>
    </source>
</evidence>
<evidence type="ECO:0000256" key="1">
    <source>
        <dbReference type="ARBA" id="ARBA00004479"/>
    </source>
</evidence>
<feature type="compositionally biased region" description="Low complexity" evidence="13">
    <location>
        <begin position="455"/>
        <end position="468"/>
    </location>
</feature>
<gene>
    <name evidence="18" type="primary">LRP11</name>
</gene>
<evidence type="ECO:0000256" key="6">
    <source>
        <dbReference type="ARBA" id="ARBA00022989"/>
    </source>
</evidence>
<dbReference type="RefSeq" id="XP_024056047.2">
    <property type="nucleotide sequence ID" value="XM_024200279.3"/>
</dbReference>
<evidence type="ECO:0000313" key="18">
    <source>
        <dbReference type="Ensembl" id="ENSTMTP00000005578.1"/>
    </source>
</evidence>
<evidence type="ECO:0000256" key="9">
    <source>
        <dbReference type="ARBA" id="ARBA00023170"/>
    </source>
</evidence>
<dbReference type="AlphaFoldDB" id="A0A674IBU0"/>
<keyword evidence="4 14" id="KW-0812">Transmembrane</keyword>